<evidence type="ECO:0000256" key="5">
    <source>
        <dbReference type="ARBA" id="ARBA00023133"/>
    </source>
</evidence>
<evidence type="ECO:0000256" key="2">
    <source>
        <dbReference type="ARBA" id="ARBA00008055"/>
    </source>
</evidence>
<evidence type="ECO:0000256" key="8">
    <source>
        <dbReference type="ARBA" id="ARBA00047651"/>
    </source>
</evidence>
<dbReference type="FunFam" id="3.20.20.70:FF:000019">
    <property type="entry name" value="Delta-aminolevulinic acid dehydratase"/>
    <property type="match status" value="1"/>
</dbReference>
<dbReference type="PIRSF" id="PIRSF001415">
    <property type="entry name" value="Porphbilin_synth"/>
    <property type="match status" value="1"/>
</dbReference>
<dbReference type="PRINTS" id="PR00144">
    <property type="entry name" value="DALDHYDRTASE"/>
</dbReference>
<proteinExistence type="inferred from homology"/>
<feature type="binding site" evidence="11">
    <location>
        <position position="121"/>
    </location>
    <ligand>
        <name>Zn(2+)</name>
        <dbReference type="ChEBI" id="CHEBI:29105"/>
        <note>catalytic</note>
    </ligand>
</feature>
<evidence type="ECO:0000313" key="16">
    <source>
        <dbReference type="Proteomes" id="UP000464954"/>
    </source>
</evidence>
<comment type="pathway">
    <text evidence="1">Porphyrin-containing compound metabolism; protoporphyrin-IX biosynthesis; coproporphyrinogen-III from 5-aminolevulinate: step 1/4.</text>
</comment>
<dbReference type="SMART" id="SM01004">
    <property type="entry name" value="ALAD"/>
    <property type="match status" value="1"/>
</dbReference>
<keyword evidence="7 13" id="KW-0627">Porphyrin biosynthesis</keyword>
<evidence type="ECO:0000256" key="11">
    <source>
        <dbReference type="PIRSR" id="PIRSR001415-3"/>
    </source>
</evidence>
<dbReference type="EC" id="4.2.1.24" evidence="3 13"/>
<dbReference type="GO" id="GO:0006782">
    <property type="term" value="P:protoporphyrinogen IX biosynthetic process"/>
    <property type="evidence" value="ECO:0007669"/>
    <property type="project" value="UniProtKB-UniPathway"/>
</dbReference>
<feature type="binding site" evidence="10">
    <location>
        <position position="315"/>
    </location>
    <ligand>
        <name>5-aminolevulinate</name>
        <dbReference type="ChEBI" id="CHEBI:356416"/>
        <label>2</label>
    </ligand>
</feature>
<dbReference type="CDD" id="cd00384">
    <property type="entry name" value="ALAD_PBGS"/>
    <property type="match status" value="1"/>
</dbReference>
<keyword evidence="12" id="KW-0460">Magnesium</keyword>
<feature type="binding site" evidence="11">
    <location>
        <position position="131"/>
    </location>
    <ligand>
        <name>Zn(2+)</name>
        <dbReference type="ChEBI" id="CHEBI:29105"/>
        <note>catalytic</note>
    </ligand>
</feature>
<evidence type="ECO:0000256" key="9">
    <source>
        <dbReference type="PIRSR" id="PIRSR001415-1"/>
    </source>
</evidence>
<gene>
    <name evidence="15" type="primary">hemB</name>
    <name evidence="15" type="ORF">GT409_03750</name>
</gene>
<dbReference type="UniPathway" id="UPA00251">
    <property type="reaction ID" value="UER00318"/>
</dbReference>
<comment type="similarity">
    <text evidence="2 14">Belongs to the ALAD family.</text>
</comment>
<dbReference type="RefSeq" id="WP_160627075.1">
    <property type="nucleotide sequence ID" value="NZ_CP047593.1"/>
</dbReference>
<evidence type="ECO:0000256" key="1">
    <source>
        <dbReference type="ARBA" id="ARBA00004694"/>
    </source>
</evidence>
<dbReference type="Pfam" id="PF00490">
    <property type="entry name" value="ALAD"/>
    <property type="match status" value="1"/>
</dbReference>
<reference evidence="15 16" key="1">
    <citation type="submission" date="2020-01" db="EMBL/GenBank/DDBJ databases">
        <title>Ponticoccus aerotolerans gen. nov., sp. nov., an anaerobic bacterium and proposal of Ponticoccusceae fam. nov., Ponticoccusles ord. nov. and Ponticoccuse classis nov. in the phylum Kiritimatiellaeota.</title>
        <authorList>
            <person name="Zhou L.Y."/>
            <person name="Du Z.J."/>
        </authorList>
    </citation>
    <scope>NUCLEOTIDE SEQUENCE [LARGE SCALE GENOMIC DNA]</scope>
    <source>
        <strain evidence="15 16">S-5007</strain>
    </source>
</reference>
<feature type="active site" description="Schiff-base intermediate with substrate" evidence="9">
    <location>
        <position position="197"/>
    </location>
</feature>
<evidence type="ECO:0000256" key="3">
    <source>
        <dbReference type="ARBA" id="ARBA00012053"/>
    </source>
</evidence>
<comment type="subunit">
    <text evidence="13">Homooctamer.</text>
</comment>
<evidence type="ECO:0000256" key="6">
    <source>
        <dbReference type="ARBA" id="ARBA00023239"/>
    </source>
</evidence>
<comment type="catalytic activity">
    <reaction evidence="8 13">
        <text>2 5-aminolevulinate = porphobilinogen + 2 H2O + H(+)</text>
        <dbReference type="Rhea" id="RHEA:24064"/>
        <dbReference type="ChEBI" id="CHEBI:15377"/>
        <dbReference type="ChEBI" id="CHEBI:15378"/>
        <dbReference type="ChEBI" id="CHEBI:58126"/>
        <dbReference type="ChEBI" id="CHEBI:356416"/>
        <dbReference type="EC" id="4.2.1.24"/>
    </reaction>
</comment>
<evidence type="ECO:0000256" key="10">
    <source>
        <dbReference type="PIRSR" id="PIRSR001415-2"/>
    </source>
</evidence>
<keyword evidence="5" id="KW-0350">Heme biosynthesis</keyword>
<dbReference type="KEGG" id="taer:GT409_03750"/>
<evidence type="ECO:0000256" key="13">
    <source>
        <dbReference type="RuleBase" id="RU000515"/>
    </source>
</evidence>
<keyword evidence="16" id="KW-1185">Reference proteome</keyword>
<dbReference type="PANTHER" id="PTHR11458:SF1">
    <property type="entry name" value="DELTA-AMINOLEVULINIC ACID DEHYDRATASE"/>
    <property type="match status" value="1"/>
</dbReference>
<evidence type="ECO:0000256" key="12">
    <source>
        <dbReference type="PIRSR" id="PIRSR001415-5"/>
    </source>
</evidence>
<dbReference type="Proteomes" id="UP000464954">
    <property type="component" value="Chromosome"/>
</dbReference>
<organism evidence="15 16">
    <name type="scientific">Tichowtungia aerotolerans</name>
    <dbReference type="NCBI Taxonomy" id="2697043"/>
    <lineage>
        <taxon>Bacteria</taxon>
        <taxon>Pseudomonadati</taxon>
        <taxon>Kiritimatiellota</taxon>
        <taxon>Tichowtungiia</taxon>
        <taxon>Tichowtungiales</taxon>
        <taxon>Tichowtungiaceae</taxon>
        <taxon>Tichowtungia</taxon>
    </lineage>
</organism>
<feature type="binding site" evidence="10">
    <location>
        <position position="219"/>
    </location>
    <ligand>
        <name>5-aminolevulinate</name>
        <dbReference type="ChEBI" id="CHEBI:356416"/>
        <label>1</label>
    </ligand>
</feature>
<dbReference type="GO" id="GO:0005829">
    <property type="term" value="C:cytosol"/>
    <property type="evidence" value="ECO:0007669"/>
    <property type="project" value="TreeGrafter"/>
</dbReference>
<feature type="active site" description="Schiff-base intermediate with substrate" evidence="9">
    <location>
        <position position="250"/>
    </location>
</feature>
<dbReference type="GO" id="GO:0008270">
    <property type="term" value="F:zinc ion binding"/>
    <property type="evidence" value="ECO:0007669"/>
    <property type="project" value="TreeGrafter"/>
</dbReference>
<keyword evidence="11" id="KW-0479">Metal-binding</keyword>
<dbReference type="NCBIfam" id="NF006762">
    <property type="entry name" value="PRK09283.1"/>
    <property type="match status" value="1"/>
</dbReference>
<sequence>MFPEVRLRRLRRTEGLRNMFGQPLPGPEKFIWPVFVREGTGVEEPIDAMPGQSRMSADVLLKKLEPVAESGVGGVLLFGLTDPSKKDSRGSEAWSETGAVQQAVPLIKKEFPQLTVFTDVCLCAYTDHGHCGALHAGTEVKNDETLGLLQKVAVSHAVAGADCVAPSAMMDGQILAIREALDENDLTDTLLMSYSTKFASSMYGPFREAEQSAPGKGDRQGYQASYGDLRTALRESEFDEDEGADILMVKPALMYLDVITRLRETTDLPLAAYNVSGEYSMLIAQAERGWGDLRAMVRENIAAMQRAGTDIFISYWANRYAELLAR</sequence>
<dbReference type="GO" id="GO:0004655">
    <property type="term" value="F:porphobilinogen synthase activity"/>
    <property type="evidence" value="ECO:0007669"/>
    <property type="project" value="UniProtKB-EC"/>
</dbReference>
<evidence type="ECO:0000256" key="4">
    <source>
        <dbReference type="ARBA" id="ARBA00020771"/>
    </source>
</evidence>
<keyword evidence="11" id="KW-0862">Zinc</keyword>
<evidence type="ECO:0000313" key="15">
    <source>
        <dbReference type="EMBL" id="QHI68599.1"/>
    </source>
</evidence>
<name>A0A6P1M1A6_9BACT</name>
<dbReference type="PANTHER" id="PTHR11458">
    <property type="entry name" value="DELTA-AMINOLEVULINIC ACID DEHYDRATASE"/>
    <property type="match status" value="1"/>
</dbReference>
<dbReference type="EMBL" id="CP047593">
    <property type="protein sequence ID" value="QHI68599.1"/>
    <property type="molecule type" value="Genomic_DNA"/>
</dbReference>
<dbReference type="PROSITE" id="PS00169">
    <property type="entry name" value="D_ALA_DEHYDRATASE"/>
    <property type="match status" value="1"/>
</dbReference>
<accession>A0A6P1M1A6</accession>
<dbReference type="Gene3D" id="3.20.20.70">
    <property type="entry name" value="Aldolase class I"/>
    <property type="match status" value="1"/>
</dbReference>
<keyword evidence="6 13" id="KW-0456">Lyase</keyword>
<feature type="binding site" evidence="10">
    <location>
        <position position="207"/>
    </location>
    <ligand>
        <name>5-aminolevulinate</name>
        <dbReference type="ChEBI" id="CHEBI:356416"/>
        <label>1</label>
    </ligand>
</feature>
<feature type="binding site" evidence="10">
    <location>
        <position position="276"/>
    </location>
    <ligand>
        <name>5-aminolevulinate</name>
        <dbReference type="ChEBI" id="CHEBI:356416"/>
        <label>2</label>
    </ligand>
</feature>
<dbReference type="InterPro" id="IPR013785">
    <property type="entry name" value="Aldolase_TIM"/>
</dbReference>
<dbReference type="InterPro" id="IPR001731">
    <property type="entry name" value="ALAD"/>
</dbReference>
<evidence type="ECO:0000256" key="14">
    <source>
        <dbReference type="RuleBase" id="RU004161"/>
    </source>
</evidence>
<dbReference type="AlphaFoldDB" id="A0A6P1M1A6"/>
<dbReference type="SUPFAM" id="SSF51569">
    <property type="entry name" value="Aldolase"/>
    <property type="match status" value="1"/>
</dbReference>
<dbReference type="InterPro" id="IPR030656">
    <property type="entry name" value="ALAD_AS"/>
</dbReference>
<protein>
    <recommendedName>
        <fullName evidence="4 13">Delta-aminolevulinic acid dehydratase</fullName>
        <ecNumber evidence="3 13">4.2.1.24</ecNumber>
    </recommendedName>
</protein>
<feature type="binding site" evidence="11">
    <location>
        <position position="123"/>
    </location>
    <ligand>
        <name>Zn(2+)</name>
        <dbReference type="ChEBI" id="CHEBI:29105"/>
        <note>catalytic</note>
    </ligand>
</feature>
<evidence type="ECO:0000256" key="7">
    <source>
        <dbReference type="ARBA" id="ARBA00023244"/>
    </source>
</evidence>
<feature type="binding site" evidence="12">
    <location>
        <position position="235"/>
    </location>
    <ligand>
        <name>Mg(2+)</name>
        <dbReference type="ChEBI" id="CHEBI:18420"/>
    </ligand>
</feature>